<dbReference type="Pfam" id="PF09335">
    <property type="entry name" value="VTT_dom"/>
    <property type="match status" value="1"/>
</dbReference>
<comment type="caution">
    <text evidence="10">The sequence shown here is derived from an EMBL/GenBank/DDBJ whole genome shotgun (WGS) entry which is preliminary data.</text>
</comment>
<reference evidence="10 11" key="1">
    <citation type="submission" date="2020-08" db="EMBL/GenBank/DDBJ databases">
        <title>Sequencing the genomes of 1000 actinobacteria strains.</title>
        <authorList>
            <person name="Klenk H.-P."/>
        </authorList>
    </citation>
    <scope>NUCLEOTIDE SEQUENCE [LARGE SCALE GENOMIC DNA]</scope>
    <source>
        <strain evidence="10 11">DSM 44936</strain>
    </source>
</reference>
<evidence type="ECO:0000259" key="9">
    <source>
        <dbReference type="Pfam" id="PF09335"/>
    </source>
</evidence>
<dbReference type="Proteomes" id="UP000555564">
    <property type="component" value="Unassembled WGS sequence"/>
</dbReference>
<comment type="subcellular location">
    <subcellularLocation>
        <location evidence="1 7">Cell membrane</location>
        <topology evidence="1 7">Multi-pass membrane protein</topology>
    </subcellularLocation>
</comment>
<keyword evidence="3 7" id="KW-1003">Cell membrane</keyword>
<evidence type="ECO:0000256" key="1">
    <source>
        <dbReference type="ARBA" id="ARBA00004651"/>
    </source>
</evidence>
<keyword evidence="4 7" id="KW-0812">Transmembrane</keyword>
<comment type="similarity">
    <text evidence="2 7">Belongs to the DedA family.</text>
</comment>
<gene>
    <name evidence="10" type="ORF">BJ992_000569</name>
</gene>
<evidence type="ECO:0000256" key="7">
    <source>
        <dbReference type="RuleBase" id="RU367016"/>
    </source>
</evidence>
<keyword evidence="5 7" id="KW-1133">Transmembrane helix</keyword>
<proteinExistence type="inferred from homology"/>
<evidence type="ECO:0000313" key="11">
    <source>
        <dbReference type="Proteomes" id="UP000555564"/>
    </source>
</evidence>
<keyword evidence="11" id="KW-1185">Reference proteome</keyword>
<evidence type="ECO:0000256" key="5">
    <source>
        <dbReference type="ARBA" id="ARBA00022989"/>
    </source>
</evidence>
<dbReference type="PANTHER" id="PTHR30353">
    <property type="entry name" value="INNER MEMBRANE PROTEIN DEDA-RELATED"/>
    <property type="match status" value="1"/>
</dbReference>
<evidence type="ECO:0000256" key="2">
    <source>
        <dbReference type="ARBA" id="ARBA00010792"/>
    </source>
</evidence>
<dbReference type="RefSeq" id="WP_184978393.1">
    <property type="nucleotide sequence ID" value="NZ_BAAALO010000028.1"/>
</dbReference>
<dbReference type="PANTHER" id="PTHR30353:SF0">
    <property type="entry name" value="TRANSMEMBRANE PROTEIN"/>
    <property type="match status" value="1"/>
</dbReference>
<feature type="region of interest" description="Disordered" evidence="8">
    <location>
        <begin position="212"/>
        <end position="231"/>
    </location>
</feature>
<organism evidence="10 11">
    <name type="scientific">Sphaerisporangium rubeum</name>
    <dbReference type="NCBI Taxonomy" id="321317"/>
    <lineage>
        <taxon>Bacteria</taxon>
        <taxon>Bacillati</taxon>
        <taxon>Actinomycetota</taxon>
        <taxon>Actinomycetes</taxon>
        <taxon>Streptosporangiales</taxon>
        <taxon>Streptosporangiaceae</taxon>
        <taxon>Sphaerisporangium</taxon>
    </lineage>
</organism>
<feature type="transmembrane region" description="Helical" evidence="7">
    <location>
        <begin position="184"/>
        <end position="201"/>
    </location>
</feature>
<feature type="domain" description="VTT" evidence="9">
    <location>
        <begin position="38"/>
        <end position="172"/>
    </location>
</feature>
<protein>
    <submittedName>
        <fullName evidence="10">Membrane-associated protein</fullName>
    </submittedName>
</protein>
<feature type="transmembrane region" description="Helical" evidence="7">
    <location>
        <begin position="12"/>
        <end position="35"/>
    </location>
</feature>
<evidence type="ECO:0000256" key="4">
    <source>
        <dbReference type="ARBA" id="ARBA00022692"/>
    </source>
</evidence>
<sequence>MDLTNLLDAQWWIVTFGLIGILAIIFAETGLLIGFFLPGDSLLVVAGMGASAAVATSVGLDAPFPLAVLLIGAPFCAIVGAQVGHYIGAKTGPRLFSRPESRLFKREYVEKAEHYFQTFGPAKAVVLARFIPIVRTFLNPVAGMLGMPAPKFFLWNVVGGVLWTESLLLVGYFAGSAIPNVDRYILPGAAVIILLSVIPIVREIMKGRKASKAVPPAEPRGRHHRDPASPM</sequence>
<feature type="transmembrane region" description="Helical" evidence="7">
    <location>
        <begin position="153"/>
        <end position="178"/>
    </location>
</feature>
<evidence type="ECO:0000256" key="3">
    <source>
        <dbReference type="ARBA" id="ARBA00022475"/>
    </source>
</evidence>
<feature type="transmembrane region" description="Helical" evidence="7">
    <location>
        <begin position="42"/>
        <end position="60"/>
    </location>
</feature>
<dbReference type="GO" id="GO:0005886">
    <property type="term" value="C:plasma membrane"/>
    <property type="evidence" value="ECO:0007669"/>
    <property type="project" value="UniProtKB-SubCell"/>
</dbReference>
<accession>A0A7X0M3Y8</accession>
<dbReference type="InterPro" id="IPR032816">
    <property type="entry name" value="VTT_dom"/>
</dbReference>
<feature type="transmembrane region" description="Helical" evidence="7">
    <location>
        <begin position="66"/>
        <end position="88"/>
    </location>
</feature>
<name>A0A7X0M3Y8_9ACTN</name>
<evidence type="ECO:0000256" key="6">
    <source>
        <dbReference type="ARBA" id="ARBA00023136"/>
    </source>
</evidence>
<evidence type="ECO:0000313" key="10">
    <source>
        <dbReference type="EMBL" id="MBB6471138.1"/>
    </source>
</evidence>
<keyword evidence="6 7" id="KW-0472">Membrane</keyword>
<evidence type="ECO:0000256" key="8">
    <source>
        <dbReference type="SAM" id="MobiDB-lite"/>
    </source>
</evidence>
<dbReference type="EMBL" id="JACHIU010000001">
    <property type="protein sequence ID" value="MBB6471138.1"/>
    <property type="molecule type" value="Genomic_DNA"/>
</dbReference>
<dbReference type="InterPro" id="IPR032818">
    <property type="entry name" value="DedA-like"/>
</dbReference>
<dbReference type="AlphaFoldDB" id="A0A7X0M3Y8"/>